<dbReference type="PANTHER" id="PTHR47739:SF1">
    <property type="entry name" value="TRNA1(VAL) (ADENINE(37)-N6)-METHYLTRANSFERASE"/>
    <property type="match status" value="1"/>
</dbReference>
<gene>
    <name evidence="4" type="ORF">GCM10011385_27830</name>
</gene>
<dbReference type="EMBL" id="BMIF01000008">
    <property type="protein sequence ID" value="GGA72396.1"/>
    <property type="molecule type" value="Genomic_DNA"/>
</dbReference>
<evidence type="ECO:0000256" key="1">
    <source>
        <dbReference type="ARBA" id="ARBA00022603"/>
    </source>
</evidence>
<organism evidence="4 5">
    <name type="scientific">Nitratireductor aestuarii</name>
    <dbReference type="NCBI Taxonomy" id="1735103"/>
    <lineage>
        <taxon>Bacteria</taxon>
        <taxon>Pseudomonadati</taxon>
        <taxon>Pseudomonadota</taxon>
        <taxon>Alphaproteobacteria</taxon>
        <taxon>Hyphomicrobiales</taxon>
        <taxon>Phyllobacteriaceae</taxon>
        <taxon>Nitratireductor</taxon>
    </lineage>
</organism>
<evidence type="ECO:0000256" key="2">
    <source>
        <dbReference type="ARBA" id="ARBA00022691"/>
    </source>
</evidence>
<reference evidence="4" key="1">
    <citation type="journal article" date="2014" name="Int. J. Syst. Evol. Microbiol.">
        <title>Complete genome sequence of Corynebacterium casei LMG S-19264T (=DSM 44701T), isolated from a smear-ripened cheese.</title>
        <authorList>
            <consortium name="US DOE Joint Genome Institute (JGI-PGF)"/>
            <person name="Walter F."/>
            <person name="Albersmeier A."/>
            <person name="Kalinowski J."/>
            <person name="Ruckert C."/>
        </authorList>
    </citation>
    <scope>NUCLEOTIDE SEQUENCE</scope>
    <source>
        <strain evidence="4">CGMCC 1.15320</strain>
    </source>
</reference>
<evidence type="ECO:0000313" key="4">
    <source>
        <dbReference type="EMBL" id="GGA72396.1"/>
    </source>
</evidence>
<dbReference type="PANTHER" id="PTHR47739">
    <property type="entry name" value="TRNA1(VAL) (ADENINE(37)-N6)-METHYLTRANSFERASE"/>
    <property type="match status" value="1"/>
</dbReference>
<dbReference type="InterPro" id="IPR002052">
    <property type="entry name" value="DNA_methylase_N6_adenine_CS"/>
</dbReference>
<accession>A0A916W6Z4</accession>
<dbReference type="PROSITE" id="PS00092">
    <property type="entry name" value="N6_MTASE"/>
    <property type="match status" value="1"/>
</dbReference>
<dbReference type="InterPro" id="IPR029063">
    <property type="entry name" value="SAM-dependent_MTases_sf"/>
</dbReference>
<feature type="domain" description="Methyltransferase small" evidence="3">
    <location>
        <begin position="34"/>
        <end position="137"/>
    </location>
</feature>
<dbReference type="RefSeq" id="WP_188721683.1">
    <property type="nucleotide sequence ID" value="NZ_BMIF01000008.1"/>
</dbReference>
<comment type="caution">
    <text evidence="4">The sequence shown here is derived from an EMBL/GenBank/DDBJ whole genome shotgun (WGS) entry which is preliminary data.</text>
</comment>
<evidence type="ECO:0000259" key="3">
    <source>
        <dbReference type="Pfam" id="PF05175"/>
    </source>
</evidence>
<dbReference type="GO" id="GO:0008170">
    <property type="term" value="F:N-methyltransferase activity"/>
    <property type="evidence" value="ECO:0007669"/>
    <property type="project" value="UniProtKB-ARBA"/>
</dbReference>
<sequence length="258" mass="27437">MPSAETFTIDAFHRGRFHLSQPADKGHRAGVDAMLLAAAVPDGFDGTVADLGAGAGAAGFAVASRCKDAKILLVERSPEMTDCARCSIALSENEPYAGRINVLQADVEATGRQRVAAGLPDNHFDFVIMNPPFNGPRDRASPDSLRRDAHVMTEGLLERWIRSAAAIAAAGGGFAIIARAESLEEILTACAGRFGGIEICPIHPRPQLAAIRIVLRARKGARGMLKLLPPLVLHGEEGRDFTDRANAVINGEQSLFPI</sequence>
<keyword evidence="1 4" id="KW-0489">Methyltransferase</keyword>
<dbReference type="GO" id="GO:0032259">
    <property type="term" value="P:methylation"/>
    <property type="evidence" value="ECO:0007669"/>
    <property type="project" value="UniProtKB-KW"/>
</dbReference>
<dbReference type="InterPro" id="IPR050210">
    <property type="entry name" value="tRNA_Adenine-N(6)_MTase"/>
</dbReference>
<dbReference type="Proteomes" id="UP000636264">
    <property type="component" value="Unassembled WGS sequence"/>
</dbReference>
<name>A0A916W6Z4_9HYPH</name>
<keyword evidence="5" id="KW-1185">Reference proteome</keyword>
<dbReference type="GO" id="GO:0003676">
    <property type="term" value="F:nucleic acid binding"/>
    <property type="evidence" value="ECO:0007669"/>
    <property type="project" value="InterPro"/>
</dbReference>
<dbReference type="Gene3D" id="3.40.50.150">
    <property type="entry name" value="Vaccinia Virus protein VP39"/>
    <property type="match status" value="1"/>
</dbReference>
<reference evidence="4" key="2">
    <citation type="submission" date="2020-09" db="EMBL/GenBank/DDBJ databases">
        <authorList>
            <person name="Sun Q."/>
            <person name="Zhou Y."/>
        </authorList>
    </citation>
    <scope>NUCLEOTIDE SEQUENCE</scope>
    <source>
        <strain evidence="4">CGMCC 1.15320</strain>
    </source>
</reference>
<dbReference type="Pfam" id="PF05175">
    <property type="entry name" value="MTS"/>
    <property type="match status" value="1"/>
</dbReference>
<dbReference type="GO" id="GO:0008757">
    <property type="term" value="F:S-adenosylmethionine-dependent methyltransferase activity"/>
    <property type="evidence" value="ECO:0007669"/>
    <property type="project" value="UniProtKB-ARBA"/>
</dbReference>
<dbReference type="InterPro" id="IPR007848">
    <property type="entry name" value="Small_mtfrase_dom"/>
</dbReference>
<keyword evidence="2" id="KW-0949">S-adenosyl-L-methionine</keyword>
<proteinExistence type="predicted"/>
<dbReference type="SUPFAM" id="SSF53335">
    <property type="entry name" value="S-adenosyl-L-methionine-dependent methyltransferases"/>
    <property type="match status" value="1"/>
</dbReference>
<keyword evidence="1 4" id="KW-0808">Transferase</keyword>
<dbReference type="AlphaFoldDB" id="A0A916W6Z4"/>
<evidence type="ECO:0000313" key="5">
    <source>
        <dbReference type="Proteomes" id="UP000636264"/>
    </source>
</evidence>
<protein>
    <submittedName>
        <fullName evidence="4">Methyltransferase</fullName>
    </submittedName>
</protein>